<evidence type="ECO:0000259" key="5">
    <source>
        <dbReference type="PROSITE" id="PS51767"/>
    </source>
</evidence>
<dbReference type="AlphaFoldDB" id="A0ABC9DFQ9"/>
<evidence type="ECO:0000313" key="7">
    <source>
        <dbReference type="Proteomes" id="UP001497457"/>
    </source>
</evidence>
<feature type="active site" evidence="2">
    <location>
        <position position="363"/>
    </location>
</feature>
<feature type="active site" evidence="2">
    <location>
        <position position="154"/>
    </location>
</feature>
<protein>
    <recommendedName>
        <fullName evidence="5">Peptidase A1 domain-containing protein</fullName>
    </recommendedName>
</protein>
<evidence type="ECO:0000256" key="2">
    <source>
        <dbReference type="PIRSR" id="PIRSR601461-1"/>
    </source>
</evidence>
<dbReference type="PANTHER" id="PTHR13683">
    <property type="entry name" value="ASPARTYL PROTEASES"/>
    <property type="match status" value="1"/>
</dbReference>
<gene>
    <name evidence="6" type="ORF">URODEC1_LOCUS84903</name>
</gene>
<feature type="signal peptide" evidence="4">
    <location>
        <begin position="1"/>
        <end position="21"/>
    </location>
</feature>
<dbReference type="Pfam" id="PF14541">
    <property type="entry name" value="TAXi_C"/>
    <property type="match status" value="1"/>
</dbReference>
<reference evidence="6 7" key="2">
    <citation type="submission" date="2024-10" db="EMBL/GenBank/DDBJ databases">
        <authorList>
            <person name="Ryan C."/>
        </authorList>
    </citation>
    <scope>NUCLEOTIDE SEQUENCE [LARGE SCALE GENOMIC DNA]</scope>
</reference>
<dbReference type="EMBL" id="OZ075143">
    <property type="protein sequence ID" value="CAL5038193.1"/>
    <property type="molecule type" value="Genomic_DNA"/>
</dbReference>
<dbReference type="InterPro" id="IPR032799">
    <property type="entry name" value="TAXi_C"/>
</dbReference>
<dbReference type="Pfam" id="PF14543">
    <property type="entry name" value="TAXi_N"/>
    <property type="match status" value="1"/>
</dbReference>
<name>A0ABC9DFQ9_9POAL</name>
<dbReference type="Proteomes" id="UP001497457">
    <property type="component" value="Chromosome 33rd"/>
</dbReference>
<dbReference type="InterPro" id="IPR033121">
    <property type="entry name" value="PEPTIDASE_A1"/>
</dbReference>
<evidence type="ECO:0000256" key="4">
    <source>
        <dbReference type="SAM" id="SignalP"/>
    </source>
</evidence>
<dbReference type="PANTHER" id="PTHR13683:SF846">
    <property type="entry name" value="PEPTIDASE A1 DOMAIN-CONTAINING PROTEIN"/>
    <property type="match status" value="1"/>
</dbReference>
<dbReference type="Gene3D" id="2.40.70.10">
    <property type="entry name" value="Acid Proteases"/>
    <property type="match status" value="2"/>
</dbReference>
<comment type="similarity">
    <text evidence="1">Belongs to the peptidase A1 family.</text>
</comment>
<dbReference type="SUPFAM" id="SSF50630">
    <property type="entry name" value="Acid proteases"/>
    <property type="match status" value="1"/>
</dbReference>
<keyword evidence="7" id="KW-1185">Reference proteome</keyword>
<dbReference type="InterPro" id="IPR021109">
    <property type="entry name" value="Peptidase_aspartic_dom_sf"/>
</dbReference>
<proteinExistence type="inferred from homology"/>
<evidence type="ECO:0000256" key="1">
    <source>
        <dbReference type="ARBA" id="ARBA00007447"/>
    </source>
</evidence>
<reference evidence="7" key="1">
    <citation type="submission" date="2024-06" db="EMBL/GenBank/DDBJ databases">
        <authorList>
            <person name="Ryan C."/>
        </authorList>
    </citation>
    <scope>NUCLEOTIDE SEQUENCE [LARGE SCALE GENOMIC DNA]</scope>
</reference>
<feature type="domain" description="Peptidase A1" evidence="5">
    <location>
        <begin position="136"/>
        <end position="485"/>
    </location>
</feature>
<dbReference type="InterPro" id="IPR032861">
    <property type="entry name" value="TAXi_N"/>
</dbReference>
<dbReference type="InterPro" id="IPR001461">
    <property type="entry name" value="Aspartic_peptidase_A1"/>
</dbReference>
<keyword evidence="4" id="KW-0732">Signal</keyword>
<evidence type="ECO:0000313" key="6">
    <source>
        <dbReference type="EMBL" id="CAL5038193.1"/>
    </source>
</evidence>
<evidence type="ECO:0000256" key="3">
    <source>
        <dbReference type="SAM" id="MobiDB-lite"/>
    </source>
</evidence>
<sequence>MASAMPLVLLLLCLLVTDTHGSRRVLFRSTDDSGSSPPSNAACPSMASGHSNGNKLPLVHRLNPCSPLKSSGIRKHGKAALAEILHRDSLRMRYLSEFKAAAATTTAPALSPTSASNRTAPATPNVISSLPGVFTYTALAGYGTPAQQFPVYFDVSGMSNLQCKPCSSGSGDGTCDRAFDPSRSSTFGTIPCGSPDCAVELQTSSCASGGSCTFMFRNSTFLYANGTVVTDTLTLSSAIFEDFFFGCLQADNQFFFDDGTAVGNVDLSRRHHSLATRALLSSPSGTAAFSYCLPADTDTHGFLTIAPAMSDYSSLAGVKYLPLVTNNPTAPDWYYVDLVAITIDGKDLPFPPNEFSGNGTFIDNLSSFSYLSPPIYAALRDKFRRAMAKYQPAPAFSDLDTCYNFTGINYIELPEIMLKFGNGETMDLDDRQFMYFFRDHLDDGFPFGCLAFAAYPTYGYNWLGTQMQRTKEIVFDVRGGQVAFVPSRCGLR</sequence>
<feature type="region of interest" description="Disordered" evidence="3">
    <location>
        <begin position="28"/>
        <end position="49"/>
    </location>
</feature>
<accession>A0ABC9DFQ9</accession>
<dbReference type="PROSITE" id="PS51767">
    <property type="entry name" value="PEPTIDASE_A1"/>
    <property type="match status" value="1"/>
</dbReference>
<feature type="chain" id="PRO_5044800776" description="Peptidase A1 domain-containing protein" evidence="4">
    <location>
        <begin position="22"/>
        <end position="492"/>
    </location>
</feature>
<organism evidence="6 7">
    <name type="scientific">Urochloa decumbens</name>
    <dbReference type="NCBI Taxonomy" id="240449"/>
    <lineage>
        <taxon>Eukaryota</taxon>
        <taxon>Viridiplantae</taxon>
        <taxon>Streptophyta</taxon>
        <taxon>Embryophyta</taxon>
        <taxon>Tracheophyta</taxon>
        <taxon>Spermatophyta</taxon>
        <taxon>Magnoliopsida</taxon>
        <taxon>Liliopsida</taxon>
        <taxon>Poales</taxon>
        <taxon>Poaceae</taxon>
        <taxon>PACMAD clade</taxon>
        <taxon>Panicoideae</taxon>
        <taxon>Panicodae</taxon>
        <taxon>Paniceae</taxon>
        <taxon>Melinidinae</taxon>
        <taxon>Urochloa</taxon>
    </lineage>
</organism>